<dbReference type="GO" id="GO:0004672">
    <property type="term" value="F:protein kinase activity"/>
    <property type="evidence" value="ECO:0007669"/>
    <property type="project" value="TreeGrafter"/>
</dbReference>
<feature type="domain" description="BUB1 N-terminal" evidence="1">
    <location>
        <begin position="1"/>
        <end position="102"/>
    </location>
</feature>
<dbReference type="GO" id="GO:0007094">
    <property type="term" value="P:mitotic spindle assembly checkpoint signaling"/>
    <property type="evidence" value="ECO:0007669"/>
    <property type="project" value="InterPro"/>
</dbReference>
<proteinExistence type="predicted"/>
<sequence length="102" mass="12354">MMKDERDKRLRGESNNYILLLATFTERYLNQEEYRNDIRYLKLWCMRADIEETPEKSDEIFRILKSRRIGQHFALLYECWALKLESQGRIAEALQQRNLPIG</sequence>
<evidence type="ECO:0000313" key="3">
    <source>
        <dbReference type="Proteomes" id="UP000324800"/>
    </source>
</evidence>
<dbReference type="PROSITE" id="PS51489">
    <property type="entry name" value="BUB1_N"/>
    <property type="match status" value="1"/>
</dbReference>
<dbReference type="AlphaFoldDB" id="A0A5J4WJW0"/>
<accession>A0A5J4WJW0</accession>
<protein>
    <recommendedName>
        <fullName evidence="1">BUB1 N-terminal domain-containing protein</fullName>
    </recommendedName>
</protein>
<organism evidence="2 3">
    <name type="scientific">Streblomastix strix</name>
    <dbReference type="NCBI Taxonomy" id="222440"/>
    <lineage>
        <taxon>Eukaryota</taxon>
        <taxon>Metamonada</taxon>
        <taxon>Preaxostyla</taxon>
        <taxon>Oxymonadida</taxon>
        <taxon>Streblomastigidae</taxon>
        <taxon>Streblomastix</taxon>
    </lineage>
</organism>
<dbReference type="PANTHER" id="PTHR14030:SF4">
    <property type="entry name" value="BUB1 KINASE, ISOFORM A-RELATED"/>
    <property type="match status" value="1"/>
</dbReference>
<dbReference type="SMART" id="SM00777">
    <property type="entry name" value="Mad3_BUB1_I"/>
    <property type="match status" value="1"/>
</dbReference>
<dbReference type="Proteomes" id="UP000324800">
    <property type="component" value="Unassembled WGS sequence"/>
</dbReference>
<dbReference type="GO" id="GO:0032991">
    <property type="term" value="C:protein-containing complex"/>
    <property type="evidence" value="ECO:0007669"/>
    <property type="project" value="UniProtKB-ARBA"/>
</dbReference>
<reference evidence="2 3" key="1">
    <citation type="submission" date="2019-03" db="EMBL/GenBank/DDBJ databases">
        <title>Single cell metagenomics reveals metabolic interactions within the superorganism composed of flagellate Streblomastix strix and complex community of Bacteroidetes bacteria on its surface.</title>
        <authorList>
            <person name="Treitli S.C."/>
            <person name="Kolisko M."/>
            <person name="Husnik F."/>
            <person name="Keeling P."/>
            <person name="Hampl V."/>
        </authorList>
    </citation>
    <scope>NUCLEOTIDE SEQUENCE [LARGE SCALE GENOMIC DNA]</scope>
    <source>
        <strain evidence="2">ST1C</strain>
    </source>
</reference>
<dbReference type="InterPro" id="IPR015661">
    <property type="entry name" value="Bub1/Mad3"/>
</dbReference>
<dbReference type="InterPro" id="IPR013212">
    <property type="entry name" value="Mad3/Bub1_I"/>
</dbReference>
<dbReference type="OrthoDB" id="248495at2759"/>
<dbReference type="GO" id="GO:0051754">
    <property type="term" value="P:meiotic sister chromatid cohesion, centromeric"/>
    <property type="evidence" value="ECO:0007669"/>
    <property type="project" value="TreeGrafter"/>
</dbReference>
<evidence type="ECO:0000259" key="1">
    <source>
        <dbReference type="PROSITE" id="PS51489"/>
    </source>
</evidence>
<dbReference type="Pfam" id="PF08311">
    <property type="entry name" value="Mad3_BUB1_I"/>
    <property type="match status" value="1"/>
</dbReference>
<dbReference type="PANTHER" id="PTHR14030">
    <property type="entry name" value="MITOTIC CHECKPOINT SERINE/THREONINE-PROTEIN KINASE BUB1"/>
    <property type="match status" value="1"/>
</dbReference>
<dbReference type="Gene3D" id="1.25.40.430">
    <property type="match status" value="1"/>
</dbReference>
<comment type="caution">
    <text evidence="2">The sequence shown here is derived from an EMBL/GenBank/DDBJ whole genome shotgun (WGS) entry which is preliminary data.</text>
</comment>
<dbReference type="EMBL" id="SNRW01001750">
    <property type="protein sequence ID" value="KAA6395178.1"/>
    <property type="molecule type" value="Genomic_DNA"/>
</dbReference>
<name>A0A5J4WJW0_9EUKA</name>
<evidence type="ECO:0000313" key="2">
    <source>
        <dbReference type="EMBL" id="KAA6395178.1"/>
    </source>
</evidence>
<gene>
    <name evidence="2" type="ORF">EZS28_009292</name>
</gene>